<dbReference type="GO" id="GO:0016020">
    <property type="term" value="C:membrane"/>
    <property type="evidence" value="ECO:0007669"/>
    <property type="project" value="UniProtKB-SubCell"/>
</dbReference>
<feature type="domain" description="NADH-Ubiquinone oxidoreductase (complex I) chain 5 N-terminal" evidence="6">
    <location>
        <begin position="64"/>
        <end position="114"/>
    </location>
</feature>
<evidence type="ECO:0000256" key="5">
    <source>
        <dbReference type="SAM" id="Phobius"/>
    </source>
</evidence>
<evidence type="ECO:0000256" key="2">
    <source>
        <dbReference type="ARBA" id="ARBA00022692"/>
    </source>
</evidence>
<evidence type="ECO:0000259" key="6">
    <source>
        <dbReference type="Pfam" id="PF00662"/>
    </source>
</evidence>
<dbReference type="AlphaFoldDB" id="A0A382E841"/>
<dbReference type="GO" id="GO:0015990">
    <property type="term" value="P:electron transport coupled proton transport"/>
    <property type="evidence" value="ECO:0007669"/>
    <property type="project" value="TreeGrafter"/>
</dbReference>
<dbReference type="GO" id="GO:0003954">
    <property type="term" value="F:NADH dehydrogenase activity"/>
    <property type="evidence" value="ECO:0007669"/>
    <property type="project" value="TreeGrafter"/>
</dbReference>
<feature type="transmembrane region" description="Helical" evidence="5">
    <location>
        <begin position="82"/>
        <end position="101"/>
    </location>
</feature>
<dbReference type="InterPro" id="IPR001516">
    <property type="entry name" value="Proton_antipo_N"/>
</dbReference>
<proteinExistence type="predicted"/>
<dbReference type="GO" id="GO:0042773">
    <property type="term" value="P:ATP synthesis coupled electron transport"/>
    <property type="evidence" value="ECO:0007669"/>
    <property type="project" value="InterPro"/>
</dbReference>
<gene>
    <name evidence="7" type="ORF">METZ01_LOCUS199479</name>
</gene>
<accession>A0A382E841</accession>
<name>A0A382E841_9ZZZZ</name>
<dbReference type="GO" id="GO:0008137">
    <property type="term" value="F:NADH dehydrogenase (ubiquinone) activity"/>
    <property type="evidence" value="ECO:0007669"/>
    <property type="project" value="InterPro"/>
</dbReference>
<reference evidence="7" key="1">
    <citation type="submission" date="2018-05" db="EMBL/GenBank/DDBJ databases">
        <authorList>
            <person name="Lanie J.A."/>
            <person name="Ng W.-L."/>
            <person name="Kazmierczak K.M."/>
            <person name="Andrzejewski T.M."/>
            <person name="Davidsen T.M."/>
            <person name="Wayne K.J."/>
            <person name="Tettelin H."/>
            <person name="Glass J.I."/>
            <person name="Rusch D."/>
            <person name="Podicherti R."/>
            <person name="Tsui H.-C.T."/>
            <person name="Winkler M.E."/>
        </authorList>
    </citation>
    <scope>NUCLEOTIDE SEQUENCE</scope>
</reference>
<protein>
    <recommendedName>
        <fullName evidence="6">NADH-Ubiquinone oxidoreductase (complex I) chain 5 N-terminal domain-containing protein</fullName>
    </recommendedName>
</protein>
<feature type="transmembrane region" description="Helical" evidence="5">
    <location>
        <begin position="113"/>
        <end position="138"/>
    </location>
</feature>
<dbReference type="PANTHER" id="PTHR42829">
    <property type="entry name" value="NADH-UBIQUINONE OXIDOREDUCTASE CHAIN 5"/>
    <property type="match status" value="1"/>
</dbReference>
<keyword evidence="4 5" id="KW-0472">Membrane</keyword>
<dbReference type="Pfam" id="PF00662">
    <property type="entry name" value="Proton_antipo_N"/>
    <property type="match status" value="1"/>
</dbReference>
<dbReference type="EMBL" id="UINC01043090">
    <property type="protein sequence ID" value="SVB46625.1"/>
    <property type="molecule type" value="Genomic_DNA"/>
</dbReference>
<comment type="subcellular location">
    <subcellularLocation>
        <location evidence="1">Membrane</location>
        <topology evidence="1">Multi-pass membrane protein</topology>
    </subcellularLocation>
</comment>
<dbReference type="PANTHER" id="PTHR42829:SF2">
    <property type="entry name" value="NADH-UBIQUINONE OXIDOREDUCTASE CHAIN 5"/>
    <property type="match status" value="1"/>
</dbReference>
<evidence type="ECO:0000256" key="3">
    <source>
        <dbReference type="ARBA" id="ARBA00022989"/>
    </source>
</evidence>
<keyword evidence="2 5" id="KW-0812">Transmembrane</keyword>
<evidence type="ECO:0000256" key="1">
    <source>
        <dbReference type="ARBA" id="ARBA00004141"/>
    </source>
</evidence>
<feature type="non-terminal residue" evidence="7">
    <location>
        <position position="148"/>
    </location>
</feature>
<feature type="transmembrane region" description="Helical" evidence="5">
    <location>
        <begin position="30"/>
        <end position="51"/>
    </location>
</feature>
<dbReference type="InterPro" id="IPR003945">
    <property type="entry name" value="NU5C-like"/>
</dbReference>
<evidence type="ECO:0000256" key="4">
    <source>
        <dbReference type="ARBA" id="ARBA00023136"/>
    </source>
</evidence>
<keyword evidence="3 5" id="KW-1133">Transmembrane helix</keyword>
<organism evidence="7">
    <name type="scientific">marine metagenome</name>
    <dbReference type="NCBI Taxonomy" id="408172"/>
    <lineage>
        <taxon>unclassified sequences</taxon>
        <taxon>metagenomes</taxon>
        <taxon>ecological metagenomes</taxon>
    </lineage>
</organism>
<evidence type="ECO:0000313" key="7">
    <source>
        <dbReference type="EMBL" id="SVB46625.1"/>
    </source>
</evidence>
<sequence>MITLIVFLPLIGFLYCAFLGASFHDRYAQLITTIFLGLSTLFSWFIFFKYLGKVDTQIVYLLNWITSGSFSVDWTLRVDALTATMLIVVTTVSACVHLYSIGYMSEDKSINRFMGYLSLFTFFMLMLVTSNNLLQMFFGWEGVGLTSY</sequence>
<dbReference type="PRINTS" id="PR01434">
    <property type="entry name" value="NADHDHGNASE5"/>
</dbReference>